<keyword evidence="2" id="KW-0238">DNA-binding</keyword>
<dbReference type="EMBL" id="DXFZ01000108">
    <property type="protein sequence ID" value="HIW96607.1"/>
    <property type="molecule type" value="Genomic_DNA"/>
</dbReference>
<sequence>MGHIPDVPATSGIQVLDRAVYILSVIASQPRNLTELCEATGLPRATAHRIAVALEKHRLIERTPTGQWATGPALIDMAPSTNSRIEEAAAMVLPELMQSTGESVQVYRLSGLERVCIANAEPPSGLRDTVPVGHRMTLAAGSAAKILVAFSSPALREQVLPTAAYTRHDLDEIRAAGISESIAERDPALGSASVPVFDASGQLTAALSISGPVDRMGHSPAARFGSALKACARQLESYLA</sequence>
<dbReference type="Pfam" id="PF09339">
    <property type="entry name" value="HTH_IclR"/>
    <property type="match status" value="1"/>
</dbReference>
<feature type="domain" description="HTH iclR-type" evidence="4">
    <location>
        <begin position="13"/>
        <end position="72"/>
    </location>
</feature>
<dbReference type="PANTHER" id="PTHR30136:SF39">
    <property type="entry name" value="TRANSCRIPTIONAL REGULATORY PROTEIN"/>
    <property type="match status" value="1"/>
</dbReference>
<dbReference type="Gene3D" id="3.30.450.40">
    <property type="match status" value="1"/>
</dbReference>
<gene>
    <name evidence="6" type="ORF">H9867_09045</name>
</gene>
<dbReference type="AlphaFoldDB" id="A0A9D1S1M6"/>
<dbReference type="SMART" id="SM00346">
    <property type="entry name" value="HTH_ICLR"/>
    <property type="match status" value="1"/>
</dbReference>
<reference evidence="6" key="1">
    <citation type="journal article" date="2021" name="PeerJ">
        <title>Extensive microbial diversity within the chicken gut microbiome revealed by metagenomics and culture.</title>
        <authorList>
            <person name="Gilroy R."/>
            <person name="Ravi A."/>
            <person name="Getino M."/>
            <person name="Pursley I."/>
            <person name="Horton D.L."/>
            <person name="Alikhan N.F."/>
            <person name="Baker D."/>
            <person name="Gharbi K."/>
            <person name="Hall N."/>
            <person name="Watson M."/>
            <person name="Adriaenssens E.M."/>
            <person name="Foster-Nyarko E."/>
            <person name="Jarju S."/>
            <person name="Secka A."/>
            <person name="Antonio M."/>
            <person name="Oren A."/>
            <person name="Chaudhuri R.R."/>
            <person name="La Ragione R."/>
            <person name="Hildebrand F."/>
            <person name="Pallen M.J."/>
        </authorList>
    </citation>
    <scope>NUCLEOTIDE SEQUENCE</scope>
    <source>
        <strain evidence="6">4376</strain>
    </source>
</reference>
<keyword evidence="1" id="KW-0805">Transcription regulation</keyword>
<dbReference type="SUPFAM" id="SSF46785">
    <property type="entry name" value="Winged helix' DNA-binding domain"/>
    <property type="match status" value="1"/>
</dbReference>
<dbReference type="InterPro" id="IPR050707">
    <property type="entry name" value="HTH_MetabolicPath_Reg"/>
</dbReference>
<evidence type="ECO:0000256" key="1">
    <source>
        <dbReference type="ARBA" id="ARBA00023015"/>
    </source>
</evidence>
<dbReference type="PANTHER" id="PTHR30136">
    <property type="entry name" value="HELIX-TURN-HELIX TRANSCRIPTIONAL REGULATOR, ICLR FAMILY"/>
    <property type="match status" value="1"/>
</dbReference>
<dbReference type="InterPro" id="IPR011991">
    <property type="entry name" value="ArsR-like_HTH"/>
</dbReference>
<proteinExistence type="predicted"/>
<dbReference type="Pfam" id="PF01614">
    <property type="entry name" value="IclR_C"/>
    <property type="match status" value="1"/>
</dbReference>
<evidence type="ECO:0000256" key="3">
    <source>
        <dbReference type="ARBA" id="ARBA00023163"/>
    </source>
</evidence>
<dbReference type="Gene3D" id="1.10.10.10">
    <property type="entry name" value="Winged helix-like DNA-binding domain superfamily/Winged helix DNA-binding domain"/>
    <property type="match status" value="1"/>
</dbReference>
<dbReference type="InterPro" id="IPR036390">
    <property type="entry name" value="WH_DNA-bd_sf"/>
</dbReference>
<accession>A0A9D1S1M6</accession>
<dbReference type="InterPro" id="IPR014757">
    <property type="entry name" value="Tscrpt_reg_IclR_C"/>
</dbReference>
<evidence type="ECO:0000313" key="6">
    <source>
        <dbReference type="EMBL" id="HIW96607.1"/>
    </source>
</evidence>
<dbReference type="Proteomes" id="UP000824189">
    <property type="component" value="Unassembled WGS sequence"/>
</dbReference>
<dbReference type="SUPFAM" id="SSF55781">
    <property type="entry name" value="GAF domain-like"/>
    <property type="match status" value="1"/>
</dbReference>
<organism evidence="6 7">
    <name type="scientific">Candidatus Corynebacterium gallistercoris</name>
    <dbReference type="NCBI Taxonomy" id="2838530"/>
    <lineage>
        <taxon>Bacteria</taxon>
        <taxon>Bacillati</taxon>
        <taxon>Actinomycetota</taxon>
        <taxon>Actinomycetes</taxon>
        <taxon>Mycobacteriales</taxon>
        <taxon>Corynebacteriaceae</taxon>
        <taxon>Corynebacterium</taxon>
    </lineage>
</organism>
<dbReference type="GO" id="GO:0003700">
    <property type="term" value="F:DNA-binding transcription factor activity"/>
    <property type="evidence" value="ECO:0007669"/>
    <property type="project" value="TreeGrafter"/>
</dbReference>
<name>A0A9D1S1M6_9CORY</name>
<dbReference type="InterPro" id="IPR036388">
    <property type="entry name" value="WH-like_DNA-bd_sf"/>
</dbReference>
<protein>
    <submittedName>
        <fullName evidence="6">IclR family transcriptional regulator</fullName>
    </submittedName>
</protein>
<dbReference type="InterPro" id="IPR029016">
    <property type="entry name" value="GAF-like_dom_sf"/>
</dbReference>
<dbReference type="GO" id="GO:0045892">
    <property type="term" value="P:negative regulation of DNA-templated transcription"/>
    <property type="evidence" value="ECO:0007669"/>
    <property type="project" value="TreeGrafter"/>
</dbReference>
<keyword evidence="3" id="KW-0804">Transcription</keyword>
<evidence type="ECO:0000259" key="4">
    <source>
        <dbReference type="PROSITE" id="PS51077"/>
    </source>
</evidence>
<feature type="domain" description="IclR-ED" evidence="5">
    <location>
        <begin position="73"/>
        <end position="240"/>
    </location>
</feature>
<comment type="caution">
    <text evidence="6">The sequence shown here is derived from an EMBL/GenBank/DDBJ whole genome shotgun (WGS) entry which is preliminary data.</text>
</comment>
<dbReference type="InterPro" id="IPR005471">
    <property type="entry name" value="Tscrpt_reg_IclR_N"/>
</dbReference>
<reference evidence="6" key="2">
    <citation type="submission" date="2021-04" db="EMBL/GenBank/DDBJ databases">
        <authorList>
            <person name="Gilroy R."/>
        </authorList>
    </citation>
    <scope>NUCLEOTIDE SEQUENCE</scope>
    <source>
        <strain evidence="6">4376</strain>
    </source>
</reference>
<evidence type="ECO:0000313" key="7">
    <source>
        <dbReference type="Proteomes" id="UP000824189"/>
    </source>
</evidence>
<dbReference type="GO" id="GO:0003677">
    <property type="term" value="F:DNA binding"/>
    <property type="evidence" value="ECO:0007669"/>
    <property type="project" value="UniProtKB-KW"/>
</dbReference>
<evidence type="ECO:0000259" key="5">
    <source>
        <dbReference type="PROSITE" id="PS51078"/>
    </source>
</evidence>
<evidence type="ECO:0000256" key="2">
    <source>
        <dbReference type="ARBA" id="ARBA00023125"/>
    </source>
</evidence>
<dbReference type="PROSITE" id="PS51078">
    <property type="entry name" value="ICLR_ED"/>
    <property type="match status" value="1"/>
</dbReference>
<dbReference type="CDD" id="cd00090">
    <property type="entry name" value="HTH_ARSR"/>
    <property type="match status" value="1"/>
</dbReference>
<dbReference type="PROSITE" id="PS51077">
    <property type="entry name" value="HTH_ICLR"/>
    <property type="match status" value="1"/>
</dbReference>